<organism evidence="2 3">
    <name type="scientific">Allosphingosinicella ginsenosidimutans</name>
    <dbReference type="NCBI Taxonomy" id="1176539"/>
    <lineage>
        <taxon>Bacteria</taxon>
        <taxon>Pseudomonadati</taxon>
        <taxon>Pseudomonadota</taxon>
        <taxon>Alphaproteobacteria</taxon>
        <taxon>Sphingomonadales</taxon>
        <taxon>Sphingomonadaceae</taxon>
        <taxon>Allosphingosinicella</taxon>
    </lineage>
</organism>
<reference evidence="2 3" key="1">
    <citation type="journal article" date="2015" name="J. Microbiol.">
        <title>Sphingosinicella ginsenosidimutans sp. nov., with ginsenoside converting activity.</title>
        <authorList>
            <person name="Kim J.K."/>
            <person name="Kang M.S."/>
            <person name="Park S.C."/>
            <person name="Kim K.M."/>
            <person name="Choi K."/>
            <person name="Yoon M.H."/>
            <person name="Im W.T."/>
        </authorList>
    </citation>
    <scope>NUCLEOTIDE SEQUENCE [LARGE SCALE GENOMIC DNA]</scope>
    <source>
        <strain evidence="2 3">BS-11</strain>
    </source>
</reference>
<dbReference type="InterPro" id="IPR042186">
    <property type="entry name" value="FimD_plug_dom"/>
</dbReference>
<feature type="region of interest" description="Disordered" evidence="1">
    <location>
        <begin position="1"/>
        <end position="37"/>
    </location>
</feature>
<accession>A0A5C6TTV4</accession>
<evidence type="ECO:0000313" key="2">
    <source>
        <dbReference type="EMBL" id="TXC63570.1"/>
    </source>
</evidence>
<dbReference type="Gene3D" id="2.60.40.3110">
    <property type="match status" value="1"/>
</dbReference>
<keyword evidence="3" id="KW-1185">Reference proteome</keyword>
<gene>
    <name evidence="2" type="ORF">FRZ32_07780</name>
</gene>
<evidence type="ECO:0000256" key="1">
    <source>
        <dbReference type="SAM" id="MobiDB-lite"/>
    </source>
</evidence>
<feature type="compositionally biased region" description="Low complexity" evidence="1">
    <location>
        <begin position="1"/>
        <end position="26"/>
    </location>
</feature>
<dbReference type="EMBL" id="VOQQ01000001">
    <property type="protein sequence ID" value="TXC63570.1"/>
    <property type="molecule type" value="Genomic_DNA"/>
</dbReference>
<comment type="caution">
    <text evidence="2">The sequence shown here is derived from an EMBL/GenBank/DDBJ whole genome shotgun (WGS) entry which is preliminary data.</text>
</comment>
<sequence length="817" mass="87800">MPAGAAFAQATPAPAEATAAQAEAPAGAPPAPAVAPPGRTVNLTGPLVSGGQVYGDILIQIAPDGAVAFESQSLRAQVGPLLNDAGRQRLDSLINGRPYVAESEYRANGFDLHFDPTRIEVDLAQLSGDLRPTQVLGESQPTEARNYLPTVPPAKFSGYLNISTDIDYNEPVGMRTPDLFLYGAVRYGSFVVEYDTAFSDEFGDNYRFFRRGVRGVFDQPDHYRRFSVGDLRLDTLPILQTPFIGGVAVQRSRQIFDPYAVVSRLGGRQIFIDTPSNVDVLINGAPYQTFQLSPGSYDLSQLPIRTGSNNIQLRIRDAAGRQQLVNFDYFFDPLDLAKGDVEYTAGVGAIARNFSLQPNYTNDAALVGMYRRGISDTLVLGAATQISGDVQVLAGQVGVVPQVVPGSFQLQGAVSHADVDGTGFAGRASYRWRDGDINRQRQVSIAIDYQSAHYRNVGFISAPGLSQFNISASYSQALNPKLTIVTGGNYTMRGGGNSDYVNVFTDFVYQANDRFRISVGGEYGNDDLYGANWGVRLSLTVLFNNRTRASVDYRSRTETLTANVSRGADSYVNSFGYDLSVESNGGDDAAVNGSLTYIGNRFTANAFVQTRGDGFGHITDDQRLRLQLGTSISFADGVFGIGRPIADSFAIVRPHSSIDDKNVIVGRALEGNRYEAASGPLGAGVLPRLTSYNAQDIQYDVDDLPPGYDIGAGVVHVRPPYRSGYRITVGNERFVSALGDLVSDGHPAALVSGTIASTDDAGFTQQPFFSNSAGRFSVVGLAPGKTYEVTLSNGRHFTIAVPADTSGLYRMGTVNIP</sequence>
<dbReference type="PANTHER" id="PTHR30451:SF5">
    <property type="entry name" value="SLR0019 PROTEIN"/>
    <property type="match status" value="1"/>
</dbReference>
<protein>
    <submittedName>
        <fullName evidence="2">Fimbria/pilus outer membrane usher protein</fullName>
    </submittedName>
</protein>
<name>A0A5C6TTV4_9SPHN</name>
<dbReference type="Gene3D" id="2.60.40.2610">
    <property type="entry name" value="Outer membrane usher protein FimD, plug domain"/>
    <property type="match status" value="1"/>
</dbReference>
<dbReference type="GO" id="GO:0009297">
    <property type="term" value="P:pilus assembly"/>
    <property type="evidence" value="ECO:0007669"/>
    <property type="project" value="InterPro"/>
</dbReference>
<dbReference type="InterPro" id="IPR000015">
    <property type="entry name" value="Fimb_usher"/>
</dbReference>
<dbReference type="GO" id="GO:0009279">
    <property type="term" value="C:cell outer membrane"/>
    <property type="evidence" value="ECO:0007669"/>
    <property type="project" value="TreeGrafter"/>
</dbReference>
<dbReference type="GO" id="GO:0015473">
    <property type="term" value="F:fimbrial usher porin activity"/>
    <property type="evidence" value="ECO:0007669"/>
    <property type="project" value="InterPro"/>
</dbReference>
<evidence type="ECO:0000313" key="3">
    <source>
        <dbReference type="Proteomes" id="UP000321249"/>
    </source>
</evidence>
<dbReference type="AlphaFoldDB" id="A0A5C6TTV4"/>
<dbReference type="Pfam" id="PF00577">
    <property type="entry name" value="Usher"/>
    <property type="match status" value="1"/>
</dbReference>
<dbReference type="Proteomes" id="UP000321249">
    <property type="component" value="Unassembled WGS sequence"/>
</dbReference>
<dbReference type="PANTHER" id="PTHR30451">
    <property type="entry name" value="OUTER MEMBRANE USHER PROTEIN"/>
    <property type="match status" value="1"/>
</dbReference>
<proteinExistence type="predicted"/>